<protein>
    <recommendedName>
        <fullName evidence="2">phosphomevalonate kinase</fullName>
        <ecNumber evidence="2">2.7.4.2</ecNumber>
    </recommendedName>
</protein>
<proteinExistence type="predicted"/>
<dbReference type="EC" id="2.7.4.2" evidence="2"/>
<dbReference type="OMA" id="ACIVYED"/>
<dbReference type="NCBIfam" id="TIGR01220">
    <property type="entry name" value="Pmev_kin_Gr_pos"/>
    <property type="match status" value="1"/>
</dbReference>
<evidence type="ECO:0000259" key="8">
    <source>
        <dbReference type="Pfam" id="PF08544"/>
    </source>
</evidence>
<evidence type="ECO:0000256" key="2">
    <source>
        <dbReference type="ARBA" id="ARBA00012958"/>
    </source>
</evidence>
<evidence type="ECO:0000256" key="4">
    <source>
        <dbReference type="ARBA" id="ARBA00022741"/>
    </source>
</evidence>
<evidence type="ECO:0000313" key="9">
    <source>
        <dbReference type="EMBL" id="AMS05159.1"/>
    </source>
</evidence>
<reference evidence="9 11" key="2">
    <citation type="submission" date="2016-02" db="EMBL/GenBank/DDBJ databases">
        <title>Complete Genome Sequence of Propionibacterium acidipropionici ATCC 55737.</title>
        <authorList>
            <person name="Luna Flores C.H."/>
            <person name="Nielsen L.K."/>
            <person name="Marcellin E."/>
        </authorList>
    </citation>
    <scope>NUCLEOTIDE SEQUENCE [LARGE SCALE GENOMIC DNA]</scope>
    <source>
        <strain evidence="9 11">ATCC 55737</strain>
    </source>
</reference>
<reference evidence="10 12" key="1">
    <citation type="journal article" date="2016" name="Plant Dis.">
        <title>Improved production of propionic acid using genome shuffling.</title>
        <authorList>
            <person name="Luna-Flores C.H."/>
            <person name="Palfreyman R.W."/>
            <person name="Kromer J.O."/>
            <person name="Nielsen L.K."/>
            <person name="Marcellin E."/>
        </authorList>
    </citation>
    <scope>NUCLEOTIDE SEQUENCE [LARGE SCALE GENOMIC DNA]</scope>
    <source>
        <strain evidence="10 12">F3E8</strain>
    </source>
</reference>
<dbReference type="InterPro" id="IPR005917">
    <property type="entry name" value="Pmev_kinase_bact"/>
</dbReference>
<dbReference type="SUPFAM" id="SSF54211">
    <property type="entry name" value="Ribosomal protein S5 domain 2-like"/>
    <property type="match status" value="1"/>
</dbReference>
<evidence type="ECO:0000256" key="5">
    <source>
        <dbReference type="ARBA" id="ARBA00022777"/>
    </source>
</evidence>
<evidence type="ECO:0000256" key="1">
    <source>
        <dbReference type="ARBA" id="ARBA00005017"/>
    </source>
</evidence>
<keyword evidence="5 9" id="KW-0418">Kinase</keyword>
<comment type="pathway">
    <text evidence="1">Isoprenoid biosynthesis; isopentenyl diphosphate biosynthesis via mevalonate pathway; isopentenyl diphosphate from (R)-mevalonate: step 2/3.</text>
</comment>
<keyword evidence="12" id="KW-1185">Reference proteome</keyword>
<evidence type="ECO:0000313" key="10">
    <source>
        <dbReference type="EMBL" id="AOZ46641.1"/>
    </source>
</evidence>
<dbReference type="Pfam" id="PF08544">
    <property type="entry name" value="GHMP_kinases_C"/>
    <property type="match status" value="1"/>
</dbReference>
<dbReference type="InterPro" id="IPR020568">
    <property type="entry name" value="Ribosomal_Su5_D2-typ_SF"/>
</dbReference>
<keyword evidence="6" id="KW-0067">ATP-binding</keyword>
<evidence type="ECO:0000259" key="7">
    <source>
        <dbReference type="Pfam" id="PF00288"/>
    </source>
</evidence>
<dbReference type="AlphaFoldDB" id="A0AAC8YER7"/>
<feature type="domain" description="GHMP kinase C-terminal" evidence="8">
    <location>
        <begin position="285"/>
        <end position="342"/>
    </location>
</feature>
<dbReference type="Proteomes" id="UP000178666">
    <property type="component" value="Chromosome"/>
</dbReference>
<accession>A0AAC8YER7</accession>
<dbReference type="PRINTS" id="PR00959">
    <property type="entry name" value="MEVGALKINASE"/>
</dbReference>
<dbReference type="GO" id="GO:0005524">
    <property type="term" value="F:ATP binding"/>
    <property type="evidence" value="ECO:0007669"/>
    <property type="project" value="UniProtKB-KW"/>
</dbReference>
<keyword evidence="3" id="KW-0808">Transferase</keyword>
<sequence length="363" mass="39003">MIETSAPGKLYIAGEYAVVEPGEPSVLVAVDRRITVQLTPSAGMGRVHSSRYGHGPLTWVRDEDDQIVADHNPYDYVTASITVMERLRAERGLAPRYFDLHISSELDDASGSKFGLGSSAAVTVAVVAALDEFYGTGLSCDERFRLALLATVEVAPRSSGGDVAASTFGGFIRYTSPDRARLRQAASQGTVTDALTDEGWEPCRITRLSPLNGLRLLVGWTGTPASTEGLVRRVSMSDAELDARYSNFLTLSREAVDQLVGAWDDDAQTVLSVIRRCRRLLQHLGQLRGTAIETDQLRILCNIAEQEGAAAKPSGAGGGDCGIAFVPEDHDVEPILEAWRTDGVLPLDLQPHAATGEPIGAER</sequence>
<organism evidence="9 11">
    <name type="scientific">Acidipropionibacterium acidipropionici</name>
    <dbReference type="NCBI Taxonomy" id="1748"/>
    <lineage>
        <taxon>Bacteria</taxon>
        <taxon>Bacillati</taxon>
        <taxon>Actinomycetota</taxon>
        <taxon>Actinomycetes</taxon>
        <taxon>Propionibacteriales</taxon>
        <taxon>Propionibacteriaceae</taxon>
        <taxon>Acidipropionibacterium</taxon>
    </lineage>
</organism>
<dbReference type="InterPro" id="IPR006204">
    <property type="entry name" value="GHMP_kinase_N_dom"/>
</dbReference>
<dbReference type="InterPro" id="IPR035102">
    <property type="entry name" value="Phosphomevalonate_kinase"/>
</dbReference>
<dbReference type="InterPro" id="IPR014721">
    <property type="entry name" value="Ribsml_uS5_D2-typ_fold_subgr"/>
</dbReference>
<evidence type="ECO:0000313" key="11">
    <source>
        <dbReference type="Proteomes" id="UP000075221"/>
    </source>
</evidence>
<gene>
    <name evidence="10" type="ORF">A8L58_07925</name>
    <name evidence="9" type="ORF">AXH35_06460</name>
</gene>
<dbReference type="GO" id="GO:0004631">
    <property type="term" value="F:phosphomevalonate kinase activity"/>
    <property type="evidence" value="ECO:0007669"/>
    <property type="project" value="UniProtKB-EC"/>
</dbReference>
<keyword evidence="4" id="KW-0547">Nucleotide-binding</keyword>
<dbReference type="Proteomes" id="UP000075221">
    <property type="component" value="Chromosome"/>
</dbReference>
<feature type="domain" description="GHMP kinase N-terminal" evidence="7">
    <location>
        <begin position="83"/>
        <end position="170"/>
    </location>
</feature>
<dbReference type="Gene3D" id="3.30.70.890">
    <property type="entry name" value="GHMP kinase, C-terminal domain"/>
    <property type="match status" value="1"/>
</dbReference>
<dbReference type="InterPro" id="IPR013750">
    <property type="entry name" value="GHMP_kinase_C_dom"/>
</dbReference>
<dbReference type="RefSeq" id="WP_015071339.1">
    <property type="nucleotide sequence ID" value="NZ_CP014352.1"/>
</dbReference>
<dbReference type="Pfam" id="PF00288">
    <property type="entry name" value="GHMP_kinases_N"/>
    <property type="match status" value="1"/>
</dbReference>
<dbReference type="InterPro" id="IPR036554">
    <property type="entry name" value="GHMP_kinase_C_sf"/>
</dbReference>
<dbReference type="SUPFAM" id="SSF55060">
    <property type="entry name" value="GHMP Kinase, C-terminal domain"/>
    <property type="match status" value="1"/>
</dbReference>
<evidence type="ECO:0000256" key="6">
    <source>
        <dbReference type="ARBA" id="ARBA00022840"/>
    </source>
</evidence>
<evidence type="ECO:0000256" key="3">
    <source>
        <dbReference type="ARBA" id="ARBA00022679"/>
    </source>
</evidence>
<dbReference type="PANTHER" id="PTHR31814">
    <property type="match status" value="1"/>
</dbReference>
<evidence type="ECO:0000313" key="12">
    <source>
        <dbReference type="Proteomes" id="UP000178666"/>
    </source>
</evidence>
<dbReference type="Gene3D" id="3.30.230.10">
    <property type="match status" value="1"/>
</dbReference>
<dbReference type="EMBL" id="CP015970">
    <property type="protein sequence ID" value="AOZ46641.1"/>
    <property type="molecule type" value="Genomic_DNA"/>
</dbReference>
<dbReference type="PANTHER" id="PTHR31814:SF2">
    <property type="entry name" value="PHOSPHOMEVALONATE KINASE"/>
    <property type="match status" value="1"/>
</dbReference>
<name>A0AAC8YER7_9ACTN</name>
<dbReference type="EMBL" id="CP014352">
    <property type="protein sequence ID" value="AMS05159.1"/>
    <property type="molecule type" value="Genomic_DNA"/>
</dbReference>